<sequence length="118" mass="13732">MSNRKSESGDALGMELSGPMMEWWTQQWVQGVNPMARIQLAWMQSVSEVMQQEARFLMAMADASRRLAECYDTHAGDPEKMGECYRSIASEIGDHHMERMKTVAEMPNDFRRRIWEEI</sequence>
<organism evidence="1 2">
    <name type="scientific">Billgrantia gudaonensis</name>
    <dbReference type="NCBI Taxonomy" id="376427"/>
    <lineage>
        <taxon>Bacteria</taxon>
        <taxon>Pseudomonadati</taxon>
        <taxon>Pseudomonadota</taxon>
        <taxon>Gammaproteobacteria</taxon>
        <taxon>Oceanospirillales</taxon>
        <taxon>Halomonadaceae</taxon>
        <taxon>Billgrantia</taxon>
    </lineage>
</organism>
<dbReference type="Proteomes" id="UP000198525">
    <property type="component" value="Unassembled WGS sequence"/>
</dbReference>
<protein>
    <submittedName>
        <fullName evidence="1">Uncharacterized protein</fullName>
    </submittedName>
</protein>
<evidence type="ECO:0000313" key="2">
    <source>
        <dbReference type="Proteomes" id="UP000198525"/>
    </source>
</evidence>
<evidence type="ECO:0000313" key="1">
    <source>
        <dbReference type="EMBL" id="SDJ34135.1"/>
    </source>
</evidence>
<proteinExistence type="predicted"/>
<keyword evidence="2" id="KW-1185">Reference proteome</keyword>
<dbReference type="AlphaFoldDB" id="A0A1G8SZA6"/>
<accession>A0A1G8SZA6</accession>
<gene>
    <name evidence="1" type="ORF">SAMN04487954_104136</name>
</gene>
<dbReference type="OrthoDB" id="6166816at2"/>
<dbReference type="RefSeq" id="WP_089684328.1">
    <property type="nucleotide sequence ID" value="NZ_FNES01000004.1"/>
</dbReference>
<dbReference type="EMBL" id="FNES01000004">
    <property type="protein sequence ID" value="SDJ34135.1"/>
    <property type="molecule type" value="Genomic_DNA"/>
</dbReference>
<reference evidence="1 2" key="1">
    <citation type="submission" date="2016-10" db="EMBL/GenBank/DDBJ databases">
        <authorList>
            <person name="de Groot N.N."/>
        </authorList>
    </citation>
    <scope>NUCLEOTIDE SEQUENCE [LARGE SCALE GENOMIC DNA]</scope>
    <source>
        <strain evidence="1 2">CGMCC 1.6133</strain>
    </source>
</reference>
<name>A0A1G8SZA6_9GAMM</name>
<dbReference type="STRING" id="376427.SAMN04487954_104136"/>